<sequence length="96" mass="11080">LVCHFQDNDSLSLTQLQDKVILLLCVATMFRPRSDIDTLQRRDIEFTFENNSSSRNQIVLGMTLYIRQPKEAQSKTAGLGRLDLESMCPVRTTWLF</sequence>
<proteinExistence type="predicted"/>
<protein>
    <submittedName>
        <fullName evidence="1">Uncharacterized protein</fullName>
    </submittedName>
</protein>
<dbReference type="AlphaFoldDB" id="A0A1X0SFM1"/>
<dbReference type="Proteomes" id="UP000242381">
    <property type="component" value="Unassembled WGS sequence"/>
</dbReference>
<name>A0A1X0SFM1_RHIZD</name>
<feature type="non-terminal residue" evidence="1">
    <location>
        <position position="1"/>
    </location>
</feature>
<dbReference type="EMBL" id="KV921261">
    <property type="protein sequence ID" value="ORE22987.1"/>
    <property type="molecule type" value="Genomic_DNA"/>
</dbReference>
<feature type="non-terminal residue" evidence="1">
    <location>
        <position position="96"/>
    </location>
</feature>
<evidence type="ECO:0000313" key="1">
    <source>
        <dbReference type="EMBL" id="ORE22987.1"/>
    </source>
</evidence>
<reference evidence="1 2" key="1">
    <citation type="journal article" date="2016" name="Proc. Natl. Acad. Sci. U.S.A.">
        <title>Lipid metabolic changes in an early divergent fungus govern the establishment of a mutualistic symbiosis with endobacteria.</title>
        <authorList>
            <person name="Lastovetsky O.A."/>
            <person name="Gaspar M.L."/>
            <person name="Mondo S.J."/>
            <person name="LaButti K.M."/>
            <person name="Sandor L."/>
            <person name="Grigoriev I.V."/>
            <person name="Henry S.A."/>
            <person name="Pawlowska T.E."/>
        </authorList>
    </citation>
    <scope>NUCLEOTIDE SEQUENCE [LARGE SCALE GENOMIC DNA]</scope>
    <source>
        <strain evidence="1 2">ATCC 11559</strain>
    </source>
</reference>
<organism evidence="1 2">
    <name type="scientific">Rhizopus microsporus</name>
    <dbReference type="NCBI Taxonomy" id="58291"/>
    <lineage>
        <taxon>Eukaryota</taxon>
        <taxon>Fungi</taxon>
        <taxon>Fungi incertae sedis</taxon>
        <taxon>Mucoromycota</taxon>
        <taxon>Mucoromycotina</taxon>
        <taxon>Mucoromycetes</taxon>
        <taxon>Mucorales</taxon>
        <taxon>Mucorineae</taxon>
        <taxon>Rhizopodaceae</taxon>
        <taxon>Rhizopus</taxon>
    </lineage>
</organism>
<evidence type="ECO:0000313" key="2">
    <source>
        <dbReference type="Proteomes" id="UP000242381"/>
    </source>
</evidence>
<gene>
    <name evidence="1" type="ORF">BCV71DRAFT_169736</name>
</gene>
<accession>A0A1X0SFM1</accession>